<dbReference type="AlphaFoldDB" id="A0A9Q3C1U9"/>
<reference evidence="2" key="1">
    <citation type="submission" date="2021-03" db="EMBL/GenBank/DDBJ databases">
        <title>Draft genome sequence of rust myrtle Austropuccinia psidii MF-1, a brazilian biotype.</title>
        <authorList>
            <person name="Quecine M.C."/>
            <person name="Pachon D.M.R."/>
            <person name="Bonatelli M.L."/>
            <person name="Correr F.H."/>
            <person name="Franceschini L.M."/>
            <person name="Leite T.F."/>
            <person name="Margarido G.R.A."/>
            <person name="Almeida C.A."/>
            <person name="Ferrarezi J.A."/>
            <person name="Labate C.A."/>
        </authorList>
    </citation>
    <scope>NUCLEOTIDE SEQUENCE</scope>
    <source>
        <strain evidence="2">MF-1</strain>
    </source>
</reference>
<protein>
    <submittedName>
        <fullName evidence="2">Uncharacterized protein</fullName>
    </submittedName>
</protein>
<sequence>MPVQRRSLYPFSVYFCITSNNCSSIINFFSTRAETMLQTTGYLMAWTLVIAKVASHSFILSLEGANGVQASGYGTRLTFRGQLHQNTGIINNQEIKDGKVGPCGRIFGGDDFPPFVIDPHKELARGQFWDQFVLVDFLHRNLTEDKKLKLLNHFIAAEASGIPTVKEDGTIIMGVFVHNPDGAGPFTCEYSSDGSLHSFDAMNITKQIEGDKGVNPAAKDYVYPLTAAFYPNATCTAGHGKNICIMRCRNEVGFGSCAAVKLGAFARHNKVKNSEANQKNQTAEHKDKPKKTENVTKSQASANTIGDLGNKNATNNSQIISPVSQAPPSPSPTKILTFPTIVPQRPPPSNPFYNPLTDTRPLNHNGVERRHQSQLSTPLFLHKKPLHYRGIPKLPVKKKN</sequence>
<dbReference type="Proteomes" id="UP000765509">
    <property type="component" value="Unassembled WGS sequence"/>
</dbReference>
<accession>A0A9Q3C1U9</accession>
<keyword evidence="3" id="KW-1185">Reference proteome</keyword>
<gene>
    <name evidence="2" type="ORF">O181_014905</name>
</gene>
<feature type="compositionally biased region" description="Polar residues" evidence="1">
    <location>
        <begin position="295"/>
        <end position="304"/>
    </location>
</feature>
<dbReference type="PANTHER" id="PTHR34618">
    <property type="entry name" value="SURFACE PROTEIN MAS1, PUTATIVE-RELATED"/>
    <property type="match status" value="1"/>
</dbReference>
<organism evidence="2 3">
    <name type="scientific">Austropuccinia psidii MF-1</name>
    <dbReference type="NCBI Taxonomy" id="1389203"/>
    <lineage>
        <taxon>Eukaryota</taxon>
        <taxon>Fungi</taxon>
        <taxon>Dikarya</taxon>
        <taxon>Basidiomycota</taxon>
        <taxon>Pucciniomycotina</taxon>
        <taxon>Pucciniomycetes</taxon>
        <taxon>Pucciniales</taxon>
        <taxon>Sphaerophragmiaceae</taxon>
        <taxon>Austropuccinia</taxon>
    </lineage>
</organism>
<dbReference type="EMBL" id="AVOT02004018">
    <property type="protein sequence ID" value="MBW0475190.1"/>
    <property type="molecule type" value="Genomic_DNA"/>
</dbReference>
<dbReference type="InterPro" id="IPR021476">
    <property type="entry name" value="Egh16-like"/>
</dbReference>
<feature type="region of interest" description="Disordered" evidence="1">
    <location>
        <begin position="271"/>
        <end position="314"/>
    </location>
</feature>
<name>A0A9Q3C1U9_9BASI</name>
<evidence type="ECO:0000313" key="2">
    <source>
        <dbReference type="EMBL" id="MBW0475190.1"/>
    </source>
</evidence>
<dbReference type="PANTHER" id="PTHR34618:SF1">
    <property type="entry name" value="SECRETED PROTEIN"/>
    <property type="match status" value="1"/>
</dbReference>
<dbReference type="OrthoDB" id="3241054at2759"/>
<dbReference type="Pfam" id="PF11327">
    <property type="entry name" value="Egh16-like"/>
    <property type="match status" value="1"/>
</dbReference>
<proteinExistence type="predicted"/>
<comment type="caution">
    <text evidence="2">The sequence shown here is derived from an EMBL/GenBank/DDBJ whole genome shotgun (WGS) entry which is preliminary data.</text>
</comment>
<evidence type="ECO:0000256" key="1">
    <source>
        <dbReference type="SAM" id="MobiDB-lite"/>
    </source>
</evidence>
<evidence type="ECO:0000313" key="3">
    <source>
        <dbReference type="Proteomes" id="UP000765509"/>
    </source>
</evidence>
<feature type="compositionally biased region" description="Basic and acidic residues" evidence="1">
    <location>
        <begin position="282"/>
        <end position="294"/>
    </location>
</feature>